<feature type="region of interest" description="Disordered" evidence="1">
    <location>
        <begin position="23"/>
        <end position="74"/>
    </location>
</feature>
<name>A0AAD7RLD0_9TELE</name>
<dbReference type="EMBL" id="JAINUG010000228">
    <property type="protein sequence ID" value="KAJ8386431.1"/>
    <property type="molecule type" value="Genomic_DNA"/>
</dbReference>
<dbReference type="AlphaFoldDB" id="A0AAD7RLD0"/>
<organism evidence="2 3">
    <name type="scientific">Aldrovandia affinis</name>
    <dbReference type="NCBI Taxonomy" id="143900"/>
    <lineage>
        <taxon>Eukaryota</taxon>
        <taxon>Metazoa</taxon>
        <taxon>Chordata</taxon>
        <taxon>Craniata</taxon>
        <taxon>Vertebrata</taxon>
        <taxon>Euteleostomi</taxon>
        <taxon>Actinopterygii</taxon>
        <taxon>Neopterygii</taxon>
        <taxon>Teleostei</taxon>
        <taxon>Notacanthiformes</taxon>
        <taxon>Halosauridae</taxon>
        <taxon>Aldrovandia</taxon>
    </lineage>
</organism>
<reference evidence="2" key="1">
    <citation type="journal article" date="2023" name="Science">
        <title>Genome structures resolve the early diversification of teleost fishes.</title>
        <authorList>
            <person name="Parey E."/>
            <person name="Louis A."/>
            <person name="Montfort J."/>
            <person name="Bouchez O."/>
            <person name="Roques C."/>
            <person name="Iampietro C."/>
            <person name="Lluch J."/>
            <person name="Castinel A."/>
            <person name="Donnadieu C."/>
            <person name="Desvignes T."/>
            <person name="Floi Bucao C."/>
            <person name="Jouanno E."/>
            <person name="Wen M."/>
            <person name="Mejri S."/>
            <person name="Dirks R."/>
            <person name="Jansen H."/>
            <person name="Henkel C."/>
            <person name="Chen W.J."/>
            <person name="Zahm M."/>
            <person name="Cabau C."/>
            <person name="Klopp C."/>
            <person name="Thompson A.W."/>
            <person name="Robinson-Rechavi M."/>
            <person name="Braasch I."/>
            <person name="Lecointre G."/>
            <person name="Bobe J."/>
            <person name="Postlethwait J.H."/>
            <person name="Berthelot C."/>
            <person name="Roest Crollius H."/>
            <person name="Guiguen Y."/>
        </authorList>
    </citation>
    <scope>NUCLEOTIDE SEQUENCE</scope>
    <source>
        <strain evidence="2">NC1722</strain>
    </source>
</reference>
<feature type="compositionally biased region" description="Acidic residues" evidence="1">
    <location>
        <begin position="30"/>
        <end position="42"/>
    </location>
</feature>
<keyword evidence="3" id="KW-1185">Reference proteome</keyword>
<protein>
    <submittedName>
        <fullName evidence="2">Uncharacterized protein</fullName>
    </submittedName>
</protein>
<gene>
    <name evidence="2" type="ORF">AAFF_G00170280</name>
</gene>
<feature type="compositionally biased region" description="Basic and acidic residues" evidence="1">
    <location>
        <begin position="46"/>
        <end position="58"/>
    </location>
</feature>
<proteinExistence type="predicted"/>
<evidence type="ECO:0000313" key="3">
    <source>
        <dbReference type="Proteomes" id="UP001221898"/>
    </source>
</evidence>
<dbReference type="Proteomes" id="UP001221898">
    <property type="component" value="Unassembled WGS sequence"/>
</dbReference>
<comment type="caution">
    <text evidence="2">The sequence shown here is derived from an EMBL/GenBank/DDBJ whole genome shotgun (WGS) entry which is preliminary data.</text>
</comment>
<evidence type="ECO:0000313" key="2">
    <source>
        <dbReference type="EMBL" id="KAJ8386431.1"/>
    </source>
</evidence>
<sequence length="133" mass="15399">MRRALDIDNQLGHLLARQAHLEEQQKRMPEEEEEQIVLEETCDTPMKAREVHSSRAEQDMEGQGGNVSTRRPTRGGVWLPVSLEIHDRVLEKDRERWPPPTNSCPFIREIELNSQVHGTRPLGTLQLCWMLTP</sequence>
<accession>A0AAD7RLD0</accession>
<evidence type="ECO:0000256" key="1">
    <source>
        <dbReference type="SAM" id="MobiDB-lite"/>
    </source>
</evidence>